<proteinExistence type="predicted"/>
<comment type="caution">
    <text evidence="2">The sequence shown here is derived from an EMBL/GenBank/DDBJ whole genome shotgun (WGS) entry which is preliminary data.</text>
</comment>
<protein>
    <submittedName>
        <fullName evidence="2">Uncharacterized protein</fullName>
    </submittedName>
</protein>
<keyword evidence="3" id="KW-1185">Reference proteome</keyword>
<feature type="region of interest" description="Disordered" evidence="1">
    <location>
        <begin position="66"/>
        <end position="106"/>
    </location>
</feature>
<reference evidence="2" key="1">
    <citation type="submission" date="2023-07" db="EMBL/GenBank/DDBJ databases">
        <title>draft genome sequence of fig (Ficus carica).</title>
        <authorList>
            <person name="Takahashi T."/>
            <person name="Nishimura K."/>
        </authorList>
    </citation>
    <scope>NUCLEOTIDE SEQUENCE</scope>
</reference>
<sequence>MDEQDNQNFQDIDNPAPTGSQVTQRPQRGRRARAQRKPTQTKILAENVRSLTEMVGALVDTQPRAAAAGESITEQGAIKEPSLPGYRSGAAKPPVMTGGYPDNRRRDTVNIRGSTTSVFDHLGRPGVHRRIVRERSIDKPAKEEDNNQNRLDQLQRQLDQLVGQQFGMEQVGAMDLPFTPDIMASPYPARFKMPSVASYDGSTDADEHVENYQAHMLI</sequence>
<accession>A0AA88DVC2</accession>
<organism evidence="2 3">
    <name type="scientific">Ficus carica</name>
    <name type="common">Common fig</name>
    <dbReference type="NCBI Taxonomy" id="3494"/>
    <lineage>
        <taxon>Eukaryota</taxon>
        <taxon>Viridiplantae</taxon>
        <taxon>Streptophyta</taxon>
        <taxon>Embryophyta</taxon>
        <taxon>Tracheophyta</taxon>
        <taxon>Spermatophyta</taxon>
        <taxon>Magnoliopsida</taxon>
        <taxon>eudicotyledons</taxon>
        <taxon>Gunneridae</taxon>
        <taxon>Pentapetalae</taxon>
        <taxon>rosids</taxon>
        <taxon>fabids</taxon>
        <taxon>Rosales</taxon>
        <taxon>Moraceae</taxon>
        <taxon>Ficeae</taxon>
        <taxon>Ficus</taxon>
    </lineage>
</organism>
<feature type="region of interest" description="Disordered" evidence="1">
    <location>
        <begin position="1"/>
        <end position="43"/>
    </location>
</feature>
<evidence type="ECO:0000256" key="1">
    <source>
        <dbReference type="SAM" id="MobiDB-lite"/>
    </source>
</evidence>
<evidence type="ECO:0000313" key="2">
    <source>
        <dbReference type="EMBL" id="GMN61765.1"/>
    </source>
</evidence>
<gene>
    <name evidence="2" type="ORF">TIFTF001_030860</name>
</gene>
<dbReference type="Proteomes" id="UP001187192">
    <property type="component" value="Unassembled WGS sequence"/>
</dbReference>
<dbReference type="AlphaFoldDB" id="A0AA88DVC2"/>
<evidence type="ECO:0000313" key="3">
    <source>
        <dbReference type="Proteomes" id="UP001187192"/>
    </source>
</evidence>
<name>A0AA88DVC2_FICCA</name>
<feature type="compositionally biased region" description="Basic residues" evidence="1">
    <location>
        <begin position="27"/>
        <end position="36"/>
    </location>
</feature>
<feature type="compositionally biased region" description="Polar residues" evidence="1">
    <location>
        <begin position="1"/>
        <end position="23"/>
    </location>
</feature>
<dbReference type="EMBL" id="BTGU01000117">
    <property type="protein sequence ID" value="GMN61765.1"/>
    <property type="molecule type" value="Genomic_DNA"/>
</dbReference>